<dbReference type="SUPFAM" id="SSF51730">
    <property type="entry name" value="FAD-linked oxidoreductase"/>
    <property type="match status" value="1"/>
</dbReference>
<dbReference type="InterPro" id="IPR050485">
    <property type="entry name" value="Proline_metab_enzyme"/>
</dbReference>
<comment type="similarity">
    <text evidence="5">In the N-terminal section; belongs to the proline dehydrogenase family.</text>
</comment>
<evidence type="ECO:0000313" key="9">
    <source>
        <dbReference type="EMBL" id="NSX54336.1"/>
    </source>
</evidence>
<dbReference type="InterPro" id="IPR025703">
    <property type="entry name" value="Bifunct_PutA"/>
</dbReference>
<dbReference type="SUPFAM" id="SSF53720">
    <property type="entry name" value="ALDH-like"/>
    <property type="match status" value="1"/>
</dbReference>
<dbReference type="InterPro" id="IPR029041">
    <property type="entry name" value="FAD-linked_oxidoreductase-like"/>
</dbReference>
<keyword evidence="5" id="KW-0238">DNA-binding</keyword>
<dbReference type="InterPro" id="IPR024082">
    <property type="entry name" value="PRODH_PutA_dom_II"/>
</dbReference>
<dbReference type="SUPFAM" id="SSF81935">
    <property type="entry name" value="N-terminal domain of bifunctional PutA protein"/>
    <property type="match status" value="1"/>
</dbReference>
<dbReference type="Proteomes" id="UP000777935">
    <property type="component" value="Unassembled WGS sequence"/>
</dbReference>
<dbReference type="Pfam" id="PF00171">
    <property type="entry name" value="Aldedh"/>
    <property type="match status" value="1"/>
</dbReference>
<dbReference type="PANTHER" id="PTHR42862">
    <property type="entry name" value="DELTA-1-PYRROLINE-5-CARBOXYLATE DEHYDROGENASE 1, ISOFORM A-RELATED"/>
    <property type="match status" value="1"/>
</dbReference>
<keyword evidence="5" id="KW-0274">FAD</keyword>
<dbReference type="PROSITE" id="PS00070">
    <property type="entry name" value="ALDEHYDE_DEHYDR_CYS"/>
    <property type="match status" value="1"/>
</dbReference>
<feature type="domain" description="Proline dehydrogenase PutA" evidence="8">
    <location>
        <begin position="60"/>
        <end position="171"/>
    </location>
</feature>
<evidence type="ECO:0000256" key="1">
    <source>
        <dbReference type="ARBA" id="ARBA00004786"/>
    </source>
</evidence>
<dbReference type="EC" id="1.5.5.2" evidence="5"/>
<comment type="caution">
    <text evidence="9">The sequence shown here is derived from an EMBL/GenBank/DDBJ whole genome shotgun (WGS) entry which is preliminary data.</text>
</comment>
<evidence type="ECO:0000256" key="3">
    <source>
        <dbReference type="ARBA" id="ARBA00023027"/>
    </source>
</evidence>
<evidence type="ECO:0000259" key="8">
    <source>
        <dbReference type="Pfam" id="PF14850"/>
    </source>
</evidence>
<dbReference type="NCBIfam" id="TIGR01238">
    <property type="entry name" value="D1pyr5carbox3"/>
    <property type="match status" value="1"/>
</dbReference>
<dbReference type="Gene3D" id="1.20.5.460">
    <property type="entry name" value="Single helix bin"/>
    <property type="match status" value="1"/>
</dbReference>
<accession>A0ABX2IVN1</accession>
<keyword evidence="2 5" id="KW-0560">Oxidoreductase</keyword>
<comment type="similarity">
    <text evidence="5">In the C-terminal section; belongs to the aldehyde dehydrogenase family.</text>
</comment>
<dbReference type="InterPro" id="IPR016160">
    <property type="entry name" value="Ald_DH_CS_CYS"/>
</dbReference>
<comment type="cofactor">
    <cofactor evidence="5">
        <name>FAD</name>
        <dbReference type="ChEBI" id="CHEBI:57692"/>
    </cofactor>
</comment>
<evidence type="ECO:0000256" key="4">
    <source>
        <dbReference type="ARBA" id="ARBA00048142"/>
    </source>
</evidence>
<dbReference type="RefSeq" id="WP_174136235.1">
    <property type="nucleotide sequence ID" value="NZ_JABUFE010000002.1"/>
</dbReference>
<dbReference type="GO" id="GO:0004657">
    <property type="term" value="F:proline dehydrogenase activity"/>
    <property type="evidence" value="ECO:0007669"/>
    <property type="project" value="UniProtKB-EC"/>
</dbReference>
<dbReference type="CDD" id="cd07125">
    <property type="entry name" value="ALDH_PutA-P5CDH"/>
    <property type="match status" value="1"/>
</dbReference>
<keyword evidence="10" id="KW-1185">Reference proteome</keyword>
<sequence>MTNFQNMRNAMRRNHLTDQTALIDDMIAKSDLPAQTRKDITQSAVKLIEDIRSDSNPGLMEVFLAEYGLSTDEGVALMCLAEALLRVPDADTIDDLIEDKIAPSSWGEHLGQSSSSLVNASTWALMLTGKVLDERKSSGVAGVLHGAIKRLGEPVIRTAVKRAIKEIGNQFVLGETIQSAMDRAAGMEKKGFSYSYDMLGEAALTQTDADAFFKAYENSIQTLSKQALSDDIRQNPGISIKLSALHPRYEVSQKTRVMTELVDRTIALAVMAKNANMGLNIDAEEADRLDLSLDVIETVLSDPRLADWNGFGVVVQAYGKRAANVIDWLYALAQKLGRKIMVRLVKGAYWDTEIKRAQVTGMTDFPVFTSKSATDVSYICCAQQLLGMTDRIYPQFATHNAHSVAAILHLSDDKASFEFQRLHGMGEVMHRQVMKQHGTRCRIYAPVGAHRDLLAYLVRRLLENGANSSFVNQIVDETVPAADIATDPFDQVKVDLQRNADRIKLPRDLYAPERQNSRGWDLHDYDDLADVQGAIEPFKAVSWTANPLIAGNYKGDASKLIINPADPTDMVGKVTECDRQDVEVALSVAQSWTNCAEKDRAVILNKAADLYEENYAELFAVLIREAGKTPMDAIAELREAMDFLRYYATQIGFIDKREARGVIACISPWNFPLAIFTGQIAAALAAGNGVVAKPADPTPIIATLAVKLLHDAGVPNQCLQLLPGRGSVVGAVLVSDPRIDGVCFTGSTATAQTVNLAMADDVSPDAPLIAETGGLNAMIVDSTALPEQAVKDIVASSFQSAGQRCSALRLLYLQEDIAPEFMDMLFGAMDELVVGNPWDFATDVGPVINQSAAQGIQDHIAEAKTDGRLLKQIAAPVDGIFIGPAVIKVTGIADMQKEIFGPVLHVATFKSSQVDQIVTDINASGYGLTFGLHTRIDDRVEHLTRQLNVGNMYINRNQIGAVVGTQPFGGEGLSGTGPKAGGPHYLHRFTKQTMPTDTVDMAGPYLDFDIVQNALMALDAPNRMTLVTYDMPGPTGESNRLSLHPRGKVLCLGPRIEQAQNQAKIAQDCGCTTLIVCSGATGQNAISGQLNHAHLEQLTGFDVVAIWTDIDILRTVRQALAKRNGPIIPIATQDDMEHRCVLERHICIDTTASGGNASLLAMAD</sequence>
<comment type="catalytic activity">
    <reaction evidence="4 5">
        <text>L-glutamate 5-semialdehyde + NAD(+) + H2O = L-glutamate + NADH + 2 H(+)</text>
        <dbReference type="Rhea" id="RHEA:30235"/>
        <dbReference type="ChEBI" id="CHEBI:15377"/>
        <dbReference type="ChEBI" id="CHEBI:15378"/>
        <dbReference type="ChEBI" id="CHEBI:29985"/>
        <dbReference type="ChEBI" id="CHEBI:57540"/>
        <dbReference type="ChEBI" id="CHEBI:57945"/>
        <dbReference type="ChEBI" id="CHEBI:58066"/>
        <dbReference type="EC" id="1.2.1.88"/>
    </reaction>
</comment>
<dbReference type="PIRSF" id="PIRSF000197">
    <property type="entry name" value="Bifunct_PutA"/>
    <property type="match status" value="1"/>
</dbReference>
<dbReference type="InterPro" id="IPR015590">
    <property type="entry name" value="Aldehyde_DH_dom"/>
</dbReference>
<organism evidence="9 10">
    <name type="scientific">Parasulfitobacter algicola</name>
    <dbReference type="NCBI Taxonomy" id="2614809"/>
    <lineage>
        <taxon>Bacteria</taxon>
        <taxon>Pseudomonadati</taxon>
        <taxon>Pseudomonadota</taxon>
        <taxon>Alphaproteobacteria</taxon>
        <taxon>Rhodobacterales</taxon>
        <taxon>Roseobacteraceae</taxon>
        <taxon>Parasulfitobacter</taxon>
    </lineage>
</organism>
<evidence type="ECO:0000259" key="6">
    <source>
        <dbReference type="Pfam" id="PF00171"/>
    </source>
</evidence>
<dbReference type="EC" id="1.2.1.88" evidence="5"/>
<evidence type="ECO:0000256" key="5">
    <source>
        <dbReference type="PIRNR" id="PIRNR000197"/>
    </source>
</evidence>
<dbReference type="InterPro" id="IPR016161">
    <property type="entry name" value="Ald_DH/histidinol_DH"/>
</dbReference>
<keyword evidence="3 5" id="KW-0520">NAD</keyword>
<evidence type="ECO:0000256" key="2">
    <source>
        <dbReference type="ARBA" id="ARBA00023002"/>
    </source>
</evidence>
<keyword evidence="5" id="KW-0804">Transcription</keyword>
<comment type="pathway">
    <text evidence="5">Amino-acid degradation; L-proline degradation into L-glutamate; L-glutamate from L-proline: step 1/2.</text>
</comment>
<feature type="domain" description="Aldehyde dehydrogenase" evidence="6">
    <location>
        <begin position="561"/>
        <end position="992"/>
    </location>
</feature>
<feature type="domain" description="Proline dehydrogenase" evidence="7">
    <location>
        <begin position="181"/>
        <end position="473"/>
    </location>
</feature>
<keyword evidence="5" id="KW-0642">Proline metabolism</keyword>
<dbReference type="Gene3D" id="3.40.309.10">
    <property type="entry name" value="Aldehyde Dehydrogenase, Chain A, domain 2"/>
    <property type="match status" value="1"/>
</dbReference>
<dbReference type="InterPro" id="IPR005933">
    <property type="entry name" value="PutA_C"/>
</dbReference>
<keyword evidence="5" id="KW-0285">Flavoprotein</keyword>
<name>A0ABX2IVN1_9RHOB</name>
<evidence type="ECO:0000313" key="10">
    <source>
        <dbReference type="Proteomes" id="UP000777935"/>
    </source>
</evidence>
<dbReference type="Gene3D" id="3.40.605.10">
    <property type="entry name" value="Aldehyde Dehydrogenase, Chain A, domain 1"/>
    <property type="match status" value="1"/>
</dbReference>
<dbReference type="InterPro" id="IPR016162">
    <property type="entry name" value="Ald_DH_N"/>
</dbReference>
<dbReference type="EMBL" id="JABUFE010000002">
    <property type="protein sequence ID" value="NSX54336.1"/>
    <property type="molecule type" value="Genomic_DNA"/>
</dbReference>
<dbReference type="Pfam" id="PF14850">
    <property type="entry name" value="Pro_dh-DNA_bdg"/>
    <property type="match status" value="1"/>
</dbReference>
<dbReference type="InterPro" id="IPR002872">
    <property type="entry name" value="Proline_DH_dom"/>
</dbReference>
<protein>
    <recommendedName>
        <fullName evidence="5">Bifunctional protein PutA</fullName>
    </recommendedName>
    <domain>
        <recommendedName>
            <fullName evidence="5">Proline dehydrogenase</fullName>
            <ecNumber evidence="5">1.5.5.2</ecNumber>
        </recommendedName>
        <alternativeName>
            <fullName evidence="5">Proline oxidase</fullName>
        </alternativeName>
    </domain>
    <domain>
        <recommendedName>
            <fullName evidence="5">Delta-1-pyrroline-5-carboxylate dehydrogenase</fullName>
            <shortName evidence="5">P5C dehydrogenase</shortName>
            <ecNumber evidence="5">1.2.1.88</ecNumber>
        </recommendedName>
        <alternativeName>
            <fullName evidence="5">L-glutamate gamma-semialdehyde dehydrogenase</fullName>
        </alternativeName>
    </domain>
</protein>
<dbReference type="InterPro" id="IPR024089">
    <property type="entry name" value="PRODH_PutA_dom_I/II"/>
</dbReference>
<reference evidence="9 10" key="1">
    <citation type="submission" date="2020-06" db="EMBL/GenBank/DDBJ databases">
        <title>Sulfitobacter algicola sp. nov., isolated from green algae.</title>
        <authorList>
            <person name="Wang C."/>
        </authorList>
    </citation>
    <scope>NUCLEOTIDE SEQUENCE [LARGE SCALE GENOMIC DNA]</scope>
    <source>
        <strain evidence="9 10">1151</strain>
    </source>
</reference>
<dbReference type="Pfam" id="PF01619">
    <property type="entry name" value="Pro_dh"/>
    <property type="match status" value="1"/>
</dbReference>
<keyword evidence="5" id="KW-0678">Repressor</keyword>
<comment type="function">
    <text evidence="5">Oxidizes proline to glutamate for use as a carbon and nitrogen source.</text>
</comment>
<dbReference type="Gene3D" id="3.20.20.220">
    <property type="match status" value="1"/>
</dbReference>
<keyword evidence="5" id="KW-0805">Transcription regulation</keyword>
<evidence type="ECO:0000259" key="7">
    <source>
        <dbReference type="Pfam" id="PF01619"/>
    </source>
</evidence>
<comment type="catalytic activity">
    <reaction evidence="5">
        <text>L-proline + a quinone = (S)-1-pyrroline-5-carboxylate + a quinol + H(+)</text>
        <dbReference type="Rhea" id="RHEA:23784"/>
        <dbReference type="ChEBI" id="CHEBI:15378"/>
        <dbReference type="ChEBI" id="CHEBI:17388"/>
        <dbReference type="ChEBI" id="CHEBI:24646"/>
        <dbReference type="ChEBI" id="CHEBI:60039"/>
        <dbReference type="ChEBI" id="CHEBI:132124"/>
        <dbReference type="EC" id="1.5.5.2"/>
    </reaction>
</comment>
<dbReference type="GO" id="GO:0003842">
    <property type="term" value="F:L-glutamate gamma-semialdehyde dehydrogenase activity"/>
    <property type="evidence" value="ECO:0007669"/>
    <property type="project" value="UniProtKB-EC"/>
</dbReference>
<proteinExistence type="inferred from homology"/>
<comment type="pathway">
    <text evidence="1 5">Amino-acid degradation; L-proline degradation into L-glutamate; L-glutamate from L-proline: step 2/2.</text>
</comment>
<dbReference type="PANTHER" id="PTHR42862:SF1">
    <property type="entry name" value="DELTA-1-PYRROLINE-5-CARBOXYLATE DEHYDROGENASE 2, ISOFORM A-RELATED"/>
    <property type="match status" value="1"/>
</dbReference>
<dbReference type="NCBIfam" id="NF008869">
    <property type="entry name" value="PRK11904.1"/>
    <property type="match status" value="1"/>
</dbReference>
<gene>
    <name evidence="9" type="primary">putA</name>
    <name evidence="9" type="ORF">HRQ87_05935</name>
</gene>
<dbReference type="InterPro" id="IPR016163">
    <property type="entry name" value="Ald_DH_C"/>
</dbReference>